<evidence type="ECO:0000313" key="3">
    <source>
        <dbReference type="Proteomes" id="UP000053820"/>
    </source>
</evidence>
<reference evidence="2 3" key="1">
    <citation type="submission" date="2014-04" db="EMBL/GenBank/DDBJ databases">
        <title>Evolutionary Origins and Diversification of the Mycorrhizal Mutualists.</title>
        <authorList>
            <consortium name="DOE Joint Genome Institute"/>
            <consortium name="Mycorrhizal Genomics Consortium"/>
            <person name="Kohler A."/>
            <person name="Kuo A."/>
            <person name="Nagy L.G."/>
            <person name="Floudas D."/>
            <person name="Copeland A."/>
            <person name="Barry K.W."/>
            <person name="Cichocki N."/>
            <person name="Veneault-Fourrey C."/>
            <person name="LaButti K."/>
            <person name="Lindquist E.A."/>
            <person name="Lipzen A."/>
            <person name="Lundell T."/>
            <person name="Morin E."/>
            <person name="Murat C."/>
            <person name="Riley R."/>
            <person name="Ohm R."/>
            <person name="Sun H."/>
            <person name="Tunlid A."/>
            <person name="Henrissat B."/>
            <person name="Grigoriev I.V."/>
            <person name="Hibbett D.S."/>
            <person name="Martin F."/>
        </authorList>
    </citation>
    <scope>NUCLEOTIDE SEQUENCE [LARGE SCALE GENOMIC DNA]</scope>
    <source>
        <strain evidence="2 3">MD-312</strain>
    </source>
</reference>
<feature type="compositionally biased region" description="Polar residues" evidence="1">
    <location>
        <begin position="156"/>
        <end position="174"/>
    </location>
</feature>
<dbReference type="HOGENOM" id="CLU_493549_0_0_1"/>
<protein>
    <submittedName>
        <fullName evidence="2">Uncharacterized protein</fullName>
    </submittedName>
</protein>
<dbReference type="AlphaFoldDB" id="A0A0C9VB49"/>
<sequence length="544" mass="58420">MSAVRSGKRLLPAAKKPSLSDFHLLFASFRVTHSSRSFKSCPFGSVSMVKPDSNNQHTPGRFRAFWIGFARFIGKFFKKSPSIAADLPVPVTARPPRVHLSTNPVITRPSSTLVKATHHRFSMPRADWGREMKLLKHRATASAVSSRYPSMARISPTRQSQSGTPKPAQGSPSNMLPPPASPFPNISLSGIFATPPTLASPCLASDIELGRLSLISPPQAAALSPTFSPGSPPPLRIVPLGINGTPRSNGSQSIHSDHSRSFYTPMTPCSPIMFRLDRSTISPTTMSDGSMEIISLGDRRGFAGAPLKVADIERLPSPWSPSDKTASFDVWMTTEGILMKATGPVANDIAQSIDDSAALRSAILSSLAASKLSDDSLSSASSGLDISVFINLDGMDDDLSGEATKLDVAAKVDFPLKAREASENVVPSVTYVSETPRRKRDTVLSITKFQTPVKYQASPRALKYVSTPLSKYENVDHSHLRTPNSISSTTYELRIGLFGEGRSMTAIENIISLLDQASPEPAMPAPRFAADSEDTAVTAGVEAF</sequence>
<feature type="region of interest" description="Disordered" evidence="1">
    <location>
        <begin position="140"/>
        <end position="180"/>
    </location>
</feature>
<dbReference type="EMBL" id="KN839853">
    <property type="protein sequence ID" value="KIJ62889.1"/>
    <property type="molecule type" value="Genomic_DNA"/>
</dbReference>
<gene>
    <name evidence="2" type="ORF">HYDPIDRAFT_114013</name>
</gene>
<accession>A0A0C9VB49</accession>
<dbReference type="Proteomes" id="UP000053820">
    <property type="component" value="Unassembled WGS sequence"/>
</dbReference>
<evidence type="ECO:0000256" key="1">
    <source>
        <dbReference type="SAM" id="MobiDB-lite"/>
    </source>
</evidence>
<evidence type="ECO:0000313" key="2">
    <source>
        <dbReference type="EMBL" id="KIJ62889.1"/>
    </source>
</evidence>
<dbReference type="OrthoDB" id="2674721at2759"/>
<proteinExistence type="predicted"/>
<name>A0A0C9VB49_9AGAM</name>
<keyword evidence="3" id="KW-1185">Reference proteome</keyword>
<organism evidence="2 3">
    <name type="scientific">Hydnomerulius pinastri MD-312</name>
    <dbReference type="NCBI Taxonomy" id="994086"/>
    <lineage>
        <taxon>Eukaryota</taxon>
        <taxon>Fungi</taxon>
        <taxon>Dikarya</taxon>
        <taxon>Basidiomycota</taxon>
        <taxon>Agaricomycotina</taxon>
        <taxon>Agaricomycetes</taxon>
        <taxon>Agaricomycetidae</taxon>
        <taxon>Boletales</taxon>
        <taxon>Boletales incertae sedis</taxon>
        <taxon>Leucogyrophana</taxon>
    </lineage>
</organism>